<accession>A0A7R9R0J1</accession>
<dbReference type="AlphaFoldDB" id="A0A7R9R0J1"/>
<sequence length="59" mass="6612">MSATKHPPTPCPLLSLSIRLLQQDFLSSRIALYKAAHVYFTESCPDELFNELCKSPCAK</sequence>
<dbReference type="InterPro" id="IPR043154">
    <property type="entry name" value="Sec-1-like_dom1"/>
</dbReference>
<dbReference type="InterPro" id="IPR036045">
    <property type="entry name" value="Sec1-like_sf"/>
</dbReference>
<dbReference type="SUPFAM" id="SSF56815">
    <property type="entry name" value="Sec1/munc18-like (SM) proteins"/>
    <property type="match status" value="1"/>
</dbReference>
<keyword evidence="2" id="KW-1185">Reference proteome</keyword>
<gene>
    <name evidence="1" type="ORF">ONB1V03_LOCUS21852</name>
</gene>
<dbReference type="EMBL" id="CAJPVJ010044880">
    <property type="protein sequence ID" value="CAG2182431.1"/>
    <property type="molecule type" value="Genomic_DNA"/>
</dbReference>
<protein>
    <submittedName>
        <fullName evidence="1">Uncharacterized protein</fullName>
    </submittedName>
</protein>
<feature type="non-terminal residue" evidence="1">
    <location>
        <position position="1"/>
    </location>
</feature>
<dbReference type="OrthoDB" id="2228at2759"/>
<dbReference type="EMBL" id="OC959705">
    <property type="protein sequence ID" value="CAD7665294.1"/>
    <property type="molecule type" value="Genomic_DNA"/>
</dbReference>
<dbReference type="Gene3D" id="3.40.50.2060">
    <property type="match status" value="1"/>
</dbReference>
<reference evidence="1" key="1">
    <citation type="submission" date="2020-11" db="EMBL/GenBank/DDBJ databases">
        <authorList>
            <person name="Tran Van P."/>
        </authorList>
    </citation>
    <scope>NUCLEOTIDE SEQUENCE</scope>
</reference>
<proteinExistence type="predicted"/>
<dbReference type="Proteomes" id="UP000728032">
    <property type="component" value="Unassembled WGS sequence"/>
</dbReference>
<evidence type="ECO:0000313" key="1">
    <source>
        <dbReference type="EMBL" id="CAD7665294.1"/>
    </source>
</evidence>
<name>A0A7R9R0J1_9ACAR</name>
<evidence type="ECO:0000313" key="2">
    <source>
        <dbReference type="Proteomes" id="UP000728032"/>
    </source>
</evidence>
<organism evidence="1">
    <name type="scientific">Oppiella nova</name>
    <dbReference type="NCBI Taxonomy" id="334625"/>
    <lineage>
        <taxon>Eukaryota</taxon>
        <taxon>Metazoa</taxon>
        <taxon>Ecdysozoa</taxon>
        <taxon>Arthropoda</taxon>
        <taxon>Chelicerata</taxon>
        <taxon>Arachnida</taxon>
        <taxon>Acari</taxon>
        <taxon>Acariformes</taxon>
        <taxon>Sarcoptiformes</taxon>
        <taxon>Oribatida</taxon>
        <taxon>Brachypylina</taxon>
        <taxon>Oppioidea</taxon>
        <taxon>Oppiidae</taxon>
        <taxon>Oppiella</taxon>
    </lineage>
</organism>